<evidence type="ECO:0000313" key="1">
    <source>
        <dbReference type="EMBL" id="RPA71872.1"/>
    </source>
</evidence>
<dbReference type="Proteomes" id="UP000275078">
    <property type="component" value="Unassembled WGS sequence"/>
</dbReference>
<name>A0A3N4HBR3_ASCIM</name>
<protein>
    <submittedName>
        <fullName evidence="1">Uncharacterized protein</fullName>
    </submittedName>
</protein>
<gene>
    <name evidence="1" type="ORF">BJ508DRAFT_315225</name>
</gene>
<organism evidence="1 2">
    <name type="scientific">Ascobolus immersus RN42</name>
    <dbReference type="NCBI Taxonomy" id="1160509"/>
    <lineage>
        <taxon>Eukaryota</taxon>
        <taxon>Fungi</taxon>
        <taxon>Dikarya</taxon>
        <taxon>Ascomycota</taxon>
        <taxon>Pezizomycotina</taxon>
        <taxon>Pezizomycetes</taxon>
        <taxon>Pezizales</taxon>
        <taxon>Ascobolaceae</taxon>
        <taxon>Ascobolus</taxon>
    </lineage>
</organism>
<reference evidence="1 2" key="1">
    <citation type="journal article" date="2018" name="Nat. Ecol. Evol.">
        <title>Pezizomycetes genomes reveal the molecular basis of ectomycorrhizal truffle lifestyle.</title>
        <authorList>
            <person name="Murat C."/>
            <person name="Payen T."/>
            <person name="Noel B."/>
            <person name="Kuo A."/>
            <person name="Morin E."/>
            <person name="Chen J."/>
            <person name="Kohler A."/>
            <person name="Krizsan K."/>
            <person name="Balestrini R."/>
            <person name="Da Silva C."/>
            <person name="Montanini B."/>
            <person name="Hainaut M."/>
            <person name="Levati E."/>
            <person name="Barry K.W."/>
            <person name="Belfiori B."/>
            <person name="Cichocki N."/>
            <person name="Clum A."/>
            <person name="Dockter R.B."/>
            <person name="Fauchery L."/>
            <person name="Guy J."/>
            <person name="Iotti M."/>
            <person name="Le Tacon F."/>
            <person name="Lindquist E.A."/>
            <person name="Lipzen A."/>
            <person name="Malagnac F."/>
            <person name="Mello A."/>
            <person name="Molinier V."/>
            <person name="Miyauchi S."/>
            <person name="Poulain J."/>
            <person name="Riccioni C."/>
            <person name="Rubini A."/>
            <person name="Sitrit Y."/>
            <person name="Splivallo R."/>
            <person name="Traeger S."/>
            <person name="Wang M."/>
            <person name="Zifcakova L."/>
            <person name="Wipf D."/>
            <person name="Zambonelli A."/>
            <person name="Paolocci F."/>
            <person name="Nowrousian M."/>
            <person name="Ottonello S."/>
            <person name="Baldrian P."/>
            <person name="Spatafora J.W."/>
            <person name="Henrissat B."/>
            <person name="Nagy L.G."/>
            <person name="Aury J.M."/>
            <person name="Wincker P."/>
            <person name="Grigoriev I.V."/>
            <person name="Bonfante P."/>
            <person name="Martin F.M."/>
        </authorList>
    </citation>
    <scope>NUCLEOTIDE SEQUENCE [LARGE SCALE GENOMIC DNA]</scope>
    <source>
        <strain evidence="1 2">RN42</strain>
    </source>
</reference>
<dbReference type="EMBL" id="ML119894">
    <property type="protein sequence ID" value="RPA71872.1"/>
    <property type="molecule type" value="Genomic_DNA"/>
</dbReference>
<keyword evidence="2" id="KW-1185">Reference proteome</keyword>
<proteinExistence type="predicted"/>
<evidence type="ECO:0000313" key="2">
    <source>
        <dbReference type="Proteomes" id="UP000275078"/>
    </source>
</evidence>
<accession>A0A3N4HBR3</accession>
<sequence length="309" mass="35484">MAKTRPNEVKQELHSQEDPAIEALVTALSSFSFNGHIDEEDVFHYSDDHIPKVQVEPLRHLNWFYETWLATHMYPTYSTPSSRPITTLCTFSITPKPQGLNIKRHLRIRAPLRRRAIGVPGSKNNEVLPEATIRLHRTLGPKWYYVLAPGARRRVAREIELAGFPRRQVYPSTLFAQALSDWSGRYVGGYAVTYFAVLLGPIIYAGKEVARAGTKAYFRYIVWPGHTIVSSHLIARESDVSLGHMLRWRRNYMDPAYQRHIGDIDLELERDPGYWYPLIESPDGEQTVMIGQHPLTDVRRGEEYLSRGS</sequence>
<dbReference type="AlphaFoldDB" id="A0A3N4HBR3"/>